<proteinExistence type="predicted"/>
<dbReference type="Proteomes" id="UP000036681">
    <property type="component" value="Unplaced"/>
</dbReference>
<evidence type="ECO:0000313" key="1">
    <source>
        <dbReference type="Proteomes" id="UP000036681"/>
    </source>
</evidence>
<name>A0A9J2Q1K4_ASCLU</name>
<sequence length="212" mass="24768">MLLPQVTVCSTTPMTVNVTLLAQRMRAQPKFNDLTEQTVFDFAVFMIAGSGFQKMDAFVDKWDNKYINFLTDIYDTMRQGADTRIFFYEKMDAFVDKWDNKYINFLTDIYDTMRQGADTRIFFYEFFNTFGLQCKEIFQLCTLGQISLDCCEFSSAYRIQIFQPAYTIRRGRCFKTAVALYQKSLDELGKFRVQLRKPAVMNFSRAPEVGSV</sequence>
<dbReference type="WBParaSite" id="ALUE_0001577701-mRNA-1">
    <property type="protein sequence ID" value="ALUE_0001577701-mRNA-1"/>
    <property type="gene ID" value="ALUE_0001577701"/>
</dbReference>
<organism evidence="1 2">
    <name type="scientific">Ascaris lumbricoides</name>
    <name type="common">Giant roundworm</name>
    <dbReference type="NCBI Taxonomy" id="6252"/>
    <lineage>
        <taxon>Eukaryota</taxon>
        <taxon>Metazoa</taxon>
        <taxon>Ecdysozoa</taxon>
        <taxon>Nematoda</taxon>
        <taxon>Chromadorea</taxon>
        <taxon>Rhabditida</taxon>
        <taxon>Spirurina</taxon>
        <taxon>Ascaridomorpha</taxon>
        <taxon>Ascaridoidea</taxon>
        <taxon>Ascarididae</taxon>
        <taxon>Ascaris</taxon>
    </lineage>
</organism>
<reference evidence="2" key="1">
    <citation type="submission" date="2023-03" db="UniProtKB">
        <authorList>
            <consortium name="WormBaseParasite"/>
        </authorList>
    </citation>
    <scope>IDENTIFICATION</scope>
</reference>
<dbReference type="AlphaFoldDB" id="A0A9J2Q1K4"/>
<evidence type="ECO:0000313" key="2">
    <source>
        <dbReference type="WBParaSite" id="ALUE_0001577701-mRNA-1"/>
    </source>
</evidence>
<protein>
    <submittedName>
        <fullName evidence="2">Uncharacterized protein</fullName>
    </submittedName>
</protein>
<keyword evidence="1" id="KW-1185">Reference proteome</keyword>
<accession>A0A9J2Q1K4</accession>